<dbReference type="PROSITE" id="PS00141">
    <property type="entry name" value="ASP_PROTEASE"/>
    <property type="match status" value="1"/>
</dbReference>
<dbReference type="PROSITE" id="PS50175">
    <property type="entry name" value="ASP_PROT_RETROV"/>
    <property type="match status" value="1"/>
</dbReference>
<proteinExistence type="predicted"/>
<dbReference type="InterPro" id="IPR001969">
    <property type="entry name" value="Aspartic_peptidase_AS"/>
</dbReference>
<comment type="caution">
    <text evidence="4">The sequence shown here is derived from an EMBL/GenBank/DDBJ whole genome shotgun (WGS) entry which is preliminary data.</text>
</comment>
<dbReference type="Pfam" id="PF13650">
    <property type="entry name" value="Asp_protease_2"/>
    <property type="match status" value="1"/>
</dbReference>
<feature type="compositionally biased region" description="Low complexity" evidence="2">
    <location>
        <begin position="34"/>
        <end position="43"/>
    </location>
</feature>
<dbReference type="EMBL" id="BAEN01000021">
    <property type="protein sequence ID" value="GAC13451.1"/>
    <property type="molecule type" value="Genomic_DNA"/>
</dbReference>
<dbReference type="GO" id="GO:0004190">
    <property type="term" value="F:aspartic-type endopeptidase activity"/>
    <property type="evidence" value="ECO:0007669"/>
    <property type="project" value="InterPro"/>
</dbReference>
<dbReference type="eggNOG" id="COG3577">
    <property type="taxonomic scope" value="Bacteria"/>
</dbReference>
<evidence type="ECO:0000313" key="4">
    <source>
        <dbReference type="EMBL" id="GAC13451.1"/>
    </source>
</evidence>
<evidence type="ECO:0000256" key="2">
    <source>
        <dbReference type="SAM" id="MobiDB-lite"/>
    </source>
</evidence>
<dbReference type="GO" id="GO:0006508">
    <property type="term" value="P:proteolysis"/>
    <property type="evidence" value="ECO:0007669"/>
    <property type="project" value="InterPro"/>
</dbReference>
<dbReference type="RefSeq" id="WP_008843268.1">
    <property type="nucleotide sequence ID" value="NZ_BAEN01000021.1"/>
</dbReference>
<protein>
    <recommendedName>
        <fullName evidence="3">Peptidase A2 domain-containing protein</fullName>
    </recommendedName>
</protein>
<dbReference type="InterPro" id="IPR021109">
    <property type="entry name" value="Peptidase_aspartic_dom_sf"/>
</dbReference>
<dbReference type="CDD" id="cd05483">
    <property type="entry name" value="retropepsin_like_bacteria"/>
    <property type="match status" value="1"/>
</dbReference>
<dbReference type="SUPFAM" id="SSF50630">
    <property type="entry name" value="Acid proteases"/>
    <property type="match status" value="1"/>
</dbReference>
<keyword evidence="5" id="KW-1185">Reference proteome</keyword>
<dbReference type="AlphaFoldDB" id="K6XP49"/>
<reference evidence="4 5" key="1">
    <citation type="journal article" date="2017" name="Antonie Van Leeuwenhoek">
        <title>Rhizobium rhizosphaerae sp. nov., a novel species isolated from rice rhizosphere.</title>
        <authorList>
            <person name="Zhao J.J."/>
            <person name="Zhang J."/>
            <person name="Zhang R.J."/>
            <person name="Zhang C.W."/>
            <person name="Yin H.Q."/>
            <person name="Zhang X.X."/>
        </authorList>
    </citation>
    <scope>NUCLEOTIDE SEQUENCE [LARGE SCALE GENOMIC DNA]</scope>
    <source>
        <strain evidence="4 5">E3</strain>
    </source>
</reference>
<dbReference type="Gene3D" id="2.40.70.10">
    <property type="entry name" value="Acid Proteases"/>
    <property type="match status" value="1"/>
</dbReference>
<dbReference type="OrthoDB" id="5697241at2"/>
<evidence type="ECO:0000259" key="3">
    <source>
        <dbReference type="PROSITE" id="PS50175"/>
    </source>
</evidence>
<feature type="domain" description="Peptidase A2" evidence="3">
    <location>
        <begin position="276"/>
        <end position="359"/>
    </location>
</feature>
<dbReference type="InterPro" id="IPR034122">
    <property type="entry name" value="Retropepsin-like_bacterial"/>
</dbReference>
<organism evidence="4 5">
    <name type="scientific">Aliiglaciecola lipolytica E3</name>
    <dbReference type="NCBI Taxonomy" id="1127673"/>
    <lineage>
        <taxon>Bacteria</taxon>
        <taxon>Pseudomonadati</taxon>
        <taxon>Pseudomonadota</taxon>
        <taxon>Gammaproteobacteria</taxon>
        <taxon>Alteromonadales</taxon>
        <taxon>Alteromonadaceae</taxon>
        <taxon>Aliiglaciecola</taxon>
    </lineage>
</organism>
<feature type="region of interest" description="Disordered" evidence="2">
    <location>
        <begin position="34"/>
        <end position="73"/>
    </location>
</feature>
<dbReference type="InterPro" id="IPR001995">
    <property type="entry name" value="Peptidase_A2_cat"/>
</dbReference>
<evidence type="ECO:0000313" key="5">
    <source>
        <dbReference type="Proteomes" id="UP000006334"/>
    </source>
</evidence>
<evidence type="ECO:0000256" key="1">
    <source>
        <dbReference type="ARBA" id="ARBA00022801"/>
    </source>
</evidence>
<name>K6XP49_9ALTE</name>
<accession>K6XP49</accession>
<gene>
    <name evidence="4" type="ORF">GLIP_0806</name>
</gene>
<dbReference type="Proteomes" id="UP000006334">
    <property type="component" value="Unassembled WGS sequence"/>
</dbReference>
<dbReference type="STRING" id="1127673.GLIP_0806"/>
<sequence>MAKYIAIFVSACLLASVLLNLFFWQQLTRLNSSTSSVSNSDVNLPQLTSPETQYTNTTKQNKPETFEAPSEEDNQRYQKAIYWIKQQIAAGELVDAKDAIQAFLRNEPQNIDYLLLEGQLIAKTAPISEVLAHYYSLLDLPLETEQKAQILGLINELTNTNINKLKAIRSWDVLATFLEPLWQFDPTRRSIIVSLAEAYAYQNQEFLMENVLASLQQGDMDAARIRQILKQQGTSTASTEPIEKDEPQPVDYERSVKLRPLGDHYTTPVLFGRNKQELMLDTGATTTVLTSEAFANISRRTSWEYVGTYKINTAGGLLDAPVYQLKQVFFAGFRLDDVAVVVLPMPEFDYADGLLGMNILRQFDFKIDQQNDLLLLNRTLR</sequence>
<feature type="compositionally biased region" description="Polar residues" evidence="2">
    <location>
        <begin position="45"/>
        <end position="60"/>
    </location>
</feature>
<keyword evidence="1" id="KW-0378">Hydrolase</keyword>